<dbReference type="Proteomes" id="UP001159427">
    <property type="component" value="Unassembled WGS sequence"/>
</dbReference>
<sequence length="635" mass="71906">MEIPNYDSCDNPDKKYKQLFPYMPSDTFRMLICGNSGSGKTNLLYHMLIKPLLYYDEIYLYARNLEQDKYQKLIQKMRELSHKLGYEILHVSNDEITPVSEMDYEDNQKLVIFDDYYVDDNSTGTPSTSRLTVDSNIDMKNRYRITNLITPQDSKDPTTKYYVDNTFLDRDGSYPMKGNLNMNNNRILNLPAPNGGNQPTPLAFTDLKYLHVAGTNKMTNNLNMDNKKIINLRPPTDSTDGATKKYVDDSIPNTSSFIKKDGSVTMTGNLNLGNKKIVGLATPTSNTDAATKKYVDDNSGSPDLSDYLEKDGTVAMTGILNLNNNKIVNLSDPTTDQQAANRGWVRKQIERFDHHSGDGTSSVFTITDPAAATTLYLQYISGSSFDDFVFTTSAPGQPLVGWTPTANTYINKIEFQFGSRNINVDFLWFIPRDDTHSNSNFWVSGNRTGTWSLNIHKVNSFNRKKKKKLYEKYFNEFYDFADADSYGINIGSSGVIINSLKPNITLPPNKDLSEITEKGLHVNVKLDYNKSNNKVTLTVDKTTQNFTMLSSFNGKFIVLWLAENRSANVTKASISNYSATLTIPAVNYNVNQRWKFTTEDGVLLRLMYSTNFYDTDSEQFHKVMLQEKLSGSYVV</sequence>
<comment type="caution">
    <text evidence="1">The sequence shown here is derived from an EMBL/GenBank/DDBJ whole genome shotgun (WGS) entry which is preliminary data.</text>
</comment>
<dbReference type="EMBL" id="CALNXI010002936">
    <property type="protein sequence ID" value="CAH3191492.1"/>
    <property type="molecule type" value="Genomic_DNA"/>
</dbReference>
<organism evidence="1 2">
    <name type="scientific">Porites evermanni</name>
    <dbReference type="NCBI Taxonomy" id="104178"/>
    <lineage>
        <taxon>Eukaryota</taxon>
        <taxon>Metazoa</taxon>
        <taxon>Cnidaria</taxon>
        <taxon>Anthozoa</taxon>
        <taxon>Hexacorallia</taxon>
        <taxon>Scleractinia</taxon>
        <taxon>Fungiina</taxon>
        <taxon>Poritidae</taxon>
        <taxon>Porites</taxon>
    </lineage>
</organism>
<evidence type="ECO:0000313" key="2">
    <source>
        <dbReference type="Proteomes" id="UP001159427"/>
    </source>
</evidence>
<keyword evidence="2" id="KW-1185">Reference proteome</keyword>
<proteinExistence type="predicted"/>
<dbReference type="InterPro" id="IPR006758">
    <property type="entry name" value="A32L"/>
</dbReference>
<accession>A0ABN8SKD7</accession>
<gene>
    <name evidence="1" type="ORF">PEVE_00021965</name>
</gene>
<reference evidence="1 2" key="1">
    <citation type="submission" date="2022-05" db="EMBL/GenBank/DDBJ databases">
        <authorList>
            <consortium name="Genoscope - CEA"/>
            <person name="William W."/>
        </authorList>
    </citation>
    <scope>NUCLEOTIDE SEQUENCE [LARGE SCALE GENOMIC DNA]</scope>
</reference>
<dbReference type="Pfam" id="PF04665">
    <property type="entry name" value="Pox_A32"/>
    <property type="match status" value="1"/>
</dbReference>
<evidence type="ECO:0000313" key="1">
    <source>
        <dbReference type="EMBL" id="CAH3191492.1"/>
    </source>
</evidence>
<protein>
    <submittedName>
        <fullName evidence="1">Uncharacterized protein</fullName>
    </submittedName>
</protein>
<name>A0ABN8SKD7_9CNID</name>